<accession>A0A4V0Z1B8</accession>
<name>A0A4V0Z1B8_9MICO</name>
<dbReference type="InterPro" id="IPR020592">
    <property type="entry name" value="Ribosomal_bS16_CS"/>
</dbReference>
<dbReference type="GO" id="GO:0005840">
    <property type="term" value="C:ribosome"/>
    <property type="evidence" value="ECO:0007669"/>
    <property type="project" value="InterPro"/>
</dbReference>
<dbReference type="Pfam" id="PF01476">
    <property type="entry name" value="LysM"/>
    <property type="match status" value="1"/>
</dbReference>
<dbReference type="GO" id="GO:0003735">
    <property type="term" value="F:structural constituent of ribosome"/>
    <property type="evidence" value="ECO:0007669"/>
    <property type="project" value="InterPro"/>
</dbReference>
<gene>
    <name evidence="3" type="ORF">EVS81_02630</name>
</gene>
<keyword evidence="1" id="KW-0472">Membrane</keyword>
<dbReference type="KEGG" id="ltr:EVS81_02630"/>
<keyword evidence="1" id="KW-0812">Transmembrane</keyword>
<dbReference type="Gene3D" id="3.10.350.10">
    <property type="entry name" value="LysM domain"/>
    <property type="match status" value="1"/>
</dbReference>
<dbReference type="GO" id="GO:0006412">
    <property type="term" value="P:translation"/>
    <property type="evidence" value="ECO:0007669"/>
    <property type="project" value="InterPro"/>
</dbReference>
<dbReference type="Proteomes" id="UP000289260">
    <property type="component" value="Chromosome"/>
</dbReference>
<feature type="transmembrane region" description="Helical" evidence="1">
    <location>
        <begin position="37"/>
        <end position="59"/>
    </location>
</feature>
<evidence type="ECO:0000313" key="4">
    <source>
        <dbReference type="Proteomes" id="UP000289260"/>
    </source>
</evidence>
<evidence type="ECO:0000259" key="2">
    <source>
        <dbReference type="PROSITE" id="PS51782"/>
    </source>
</evidence>
<evidence type="ECO:0000313" key="3">
    <source>
        <dbReference type="EMBL" id="QBE47859.1"/>
    </source>
</evidence>
<reference evidence="3 4" key="1">
    <citation type="submission" date="2019-02" db="EMBL/GenBank/DDBJ databases">
        <authorList>
            <person name="Sun L."/>
            <person name="Pan D."/>
            <person name="Wu X."/>
        </authorList>
    </citation>
    <scope>NUCLEOTIDE SEQUENCE [LARGE SCALE GENOMIC DNA]</scope>
    <source>
        <strain evidence="3 4">JW-1</strain>
    </source>
</reference>
<dbReference type="EMBL" id="CP035806">
    <property type="protein sequence ID" value="QBE47859.1"/>
    <property type="molecule type" value="Genomic_DNA"/>
</dbReference>
<dbReference type="AlphaFoldDB" id="A0A4V0Z1B8"/>
<evidence type="ECO:0000256" key="1">
    <source>
        <dbReference type="SAM" id="Phobius"/>
    </source>
</evidence>
<dbReference type="CDD" id="cd00118">
    <property type="entry name" value="LysM"/>
    <property type="match status" value="1"/>
</dbReference>
<dbReference type="PROSITE" id="PS00732">
    <property type="entry name" value="RIBOSOMAL_S16"/>
    <property type="match status" value="1"/>
</dbReference>
<sequence length="141" mass="14291">MNAQTIPAQGALEIASIASSEADGGTVKLRLTRRGRVVFGGLATVLVAGVLAFLAALGAPQASASDSESAQLFPYAVVQPGSSLWSIATDLDPSADPRDLVAEIVQLNQLDGSGVDAGQALAVPMRYAESPTVVSADELGL</sequence>
<keyword evidence="4" id="KW-1185">Reference proteome</keyword>
<dbReference type="RefSeq" id="WP_130109008.1">
    <property type="nucleotide sequence ID" value="NZ_CP035806.1"/>
</dbReference>
<dbReference type="InterPro" id="IPR018392">
    <property type="entry name" value="LysM"/>
</dbReference>
<dbReference type="PROSITE" id="PS51782">
    <property type="entry name" value="LYSM"/>
    <property type="match status" value="1"/>
</dbReference>
<dbReference type="SMART" id="SM00257">
    <property type="entry name" value="LysM"/>
    <property type="match status" value="1"/>
</dbReference>
<keyword evidence="1" id="KW-1133">Transmembrane helix</keyword>
<feature type="domain" description="LysM" evidence="2">
    <location>
        <begin position="74"/>
        <end position="123"/>
    </location>
</feature>
<proteinExistence type="predicted"/>
<dbReference type="InterPro" id="IPR036779">
    <property type="entry name" value="LysM_dom_sf"/>
</dbReference>
<protein>
    <submittedName>
        <fullName evidence="3">LysM peptidoglycan-binding domain-containing protein</fullName>
    </submittedName>
</protein>
<dbReference type="OrthoDB" id="5084290at2"/>
<organism evidence="3 4">
    <name type="scientific">Leucobacter triazinivorans</name>
    <dbReference type="NCBI Taxonomy" id="1784719"/>
    <lineage>
        <taxon>Bacteria</taxon>
        <taxon>Bacillati</taxon>
        <taxon>Actinomycetota</taxon>
        <taxon>Actinomycetes</taxon>
        <taxon>Micrococcales</taxon>
        <taxon>Microbacteriaceae</taxon>
        <taxon>Leucobacter</taxon>
    </lineage>
</organism>